<sequence length="170" mass="19575">MEDSEENNLQSVKEGNETFDLNLDMNENVNDATRPDLVKQCQPKEEANFIDDKGISKQLEDGGYSPARKSFPSSDELQRRVQQQIDDINAKRKRDTDLLNDFRKGLEMQVSKTCGAIEEAIVKSYEDKSHVIESKLQEIFAALERIRQLEDELKNFKKTLGLLYTDMQNV</sequence>
<evidence type="ECO:0000313" key="3">
    <source>
        <dbReference type="EnsemblMetazoa" id="XP_020915190.1"/>
    </source>
</evidence>
<dbReference type="RefSeq" id="XP_020915190.1">
    <property type="nucleotide sequence ID" value="XM_021059531.2"/>
</dbReference>
<evidence type="ECO:0000256" key="1">
    <source>
        <dbReference type="SAM" id="Coils"/>
    </source>
</evidence>
<protein>
    <submittedName>
        <fullName evidence="3">Uncharacterized protein</fullName>
    </submittedName>
</protein>
<proteinExistence type="predicted"/>
<evidence type="ECO:0000313" key="4">
    <source>
        <dbReference type="Proteomes" id="UP000887567"/>
    </source>
</evidence>
<dbReference type="Proteomes" id="UP000887567">
    <property type="component" value="Unplaced"/>
</dbReference>
<feature type="coiled-coil region" evidence="1">
    <location>
        <begin position="132"/>
        <end position="166"/>
    </location>
</feature>
<dbReference type="PANTHER" id="PTHR28398">
    <property type="entry name" value="SYNAPTONEMAL COMPLEX CENTRAL ELEMENT PROTEIN 2"/>
    <property type="match status" value="1"/>
</dbReference>
<dbReference type="AlphaFoldDB" id="A0A913Y5P0"/>
<feature type="region of interest" description="Disordered" evidence="2">
    <location>
        <begin position="1"/>
        <end position="79"/>
    </location>
</feature>
<name>A0A913Y5P0_EXADI</name>
<dbReference type="PANTHER" id="PTHR28398:SF1">
    <property type="entry name" value="SYNAPTONEMAL COMPLEX CENTRAL ELEMENT PROTEIN 2"/>
    <property type="match status" value="1"/>
</dbReference>
<dbReference type="GO" id="GO:0000801">
    <property type="term" value="C:central element"/>
    <property type="evidence" value="ECO:0007669"/>
    <property type="project" value="InterPro"/>
</dbReference>
<organism evidence="3 4">
    <name type="scientific">Exaiptasia diaphana</name>
    <name type="common">Tropical sea anemone</name>
    <name type="synonym">Aiptasia pulchella</name>
    <dbReference type="NCBI Taxonomy" id="2652724"/>
    <lineage>
        <taxon>Eukaryota</taxon>
        <taxon>Metazoa</taxon>
        <taxon>Cnidaria</taxon>
        <taxon>Anthozoa</taxon>
        <taxon>Hexacorallia</taxon>
        <taxon>Actiniaria</taxon>
        <taxon>Aiptasiidae</taxon>
        <taxon>Exaiptasia</taxon>
    </lineage>
</organism>
<dbReference type="KEGG" id="epa:110252691"/>
<keyword evidence="4" id="KW-1185">Reference proteome</keyword>
<dbReference type="GeneID" id="110252691"/>
<evidence type="ECO:0000256" key="2">
    <source>
        <dbReference type="SAM" id="MobiDB-lite"/>
    </source>
</evidence>
<dbReference type="GO" id="GO:0007130">
    <property type="term" value="P:synaptonemal complex assembly"/>
    <property type="evidence" value="ECO:0007669"/>
    <property type="project" value="InterPro"/>
</dbReference>
<feature type="compositionally biased region" description="Basic and acidic residues" evidence="2">
    <location>
        <begin position="33"/>
        <end position="60"/>
    </location>
</feature>
<dbReference type="EnsemblMetazoa" id="XM_021059531.2">
    <property type="protein sequence ID" value="XP_020915190.1"/>
    <property type="gene ID" value="LOC110252691"/>
</dbReference>
<dbReference type="InterPro" id="IPR034609">
    <property type="entry name" value="Syce2"/>
</dbReference>
<keyword evidence="1" id="KW-0175">Coiled coil</keyword>
<reference evidence="3" key="1">
    <citation type="submission" date="2022-11" db="UniProtKB">
        <authorList>
            <consortium name="EnsemblMetazoa"/>
        </authorList>
    </citation>
    <scope>IDENTIFICATION</scope>
</reference>
<dbReference type="OrthoDB" id="5988647at2759"/>
<accession>A0A913Y5P0</accession>